<comment type="caution">
    <text evidence="8">The sequence shown here is derived from an EMBL/GenBank/DDBJ whole genome shotgun (WGS) entry which is preliminary data.</text>
</comment>
<feature type="transmembrane region" description="Helical" evidence="6">
    <location>
        <begin position="69"/>
        <end position="89"/>
    </location>
</feature>
<dbReference type="NCBIfam" id="NF033135">
    <property type="entry name" value="cmx_cmrA"/>
    <property type="match status" value="1"/>
</dbReference>
<dbReference type="PANTHER" id="PTHR43124">
    <property type="entry name" value="PURINE EFFLUX PUMP PBUE"/>
    <property type="match status" value="1"/>
</dbReference>
<feature type="transmembrane region" description="Helical" evidence="6">
    <location>
        <begin position="306"/>
        <end position="330"/>
    </location>
</feature>
<keyword evidence="2" id="KW-1003">Cell membrane</keyword>
<dbReference type="Proteomes" id="UP001500851">
    <property type="component" value="Unassembled WGS sequence"/>
</dbReference>
<dbReference type="Gene3D" id="1.20.1250.20">
    <property type="entry name" value="MFS general substrate transporter like domains"/>
    <property type="match status" value="1"/>
</dbReference>
<evidence type="ECO:0000256" key="4">
    <source>
        <dbReference type="ARBA" id="ARBA00022989"/>
    </source>
</evidence>
<dbReference type="EMBL" id="BAAAOB010000001">
    <property type="protein sequence ID" value="GAA1789617.1"/>
    <property type="molecule type" value="Genomic_DNA"/>
</dbReference>
<dbReference type="SUPFAM" id="SSF103473">
    <property type="entry name" value="MFS general substrate transporter"/>
    <property type="match status" value="1"/>
</dbReference>
<name>A0ABN2LIA0_9MICO</name>
<keyword evidence="4 6" id="KW-1133">Transmembrane helix</keyword>
<evidence type="ECO:0000259" key="7">
    <source>
        <dbReference type="PROSITE" id="PS50850"/>
    </source>
</evidence>
<feature type="domain" description="Major facilitator superfamily (MFS) profile" evidence="7">
    <location>
        <begin position="4"/>
        <end position="392"/>
    </location>
</feature>
<accession>A0ABN2LIA0</accession>
<dbReference type="InterPro" id="IPR050189">
    <property type="entry name" value="MFS_Efflux_Transporters"/>
</dbReference>
<dbReference type="InterPro" id="IPR011701">
    <property type="entry name" value="MFS"/>
</dbReference>
<feature type="transmembrane region" description="Helical" evidence="6">
    <location>
        <begin position="281"/>
        <end position="300"/>
    </location>
</feature>
<gene>
    <name evidence="8" type="ORF">GCM10009768_18370</name>
</gene>
<feature type="transmembrane region" description="Helical" evidence="6">
    <location>
        <begin position="156"/>
        <end position="178"/>
    </location>
</feature>
<dbReference type="InterPro" id="IPR036259">
    <property type="entry name" value="MFS_trans_sf"/>
</dbReference>
<evidence type="ECO:0000256" key="6">
    <source>
        <dbReference type="SAM" id="Phobius"/>
    </source>
</evidence>
<keyword evidence="3 6" id="KW-0812">Transmembrane</keyword>
<reference evidence="8 9" key="1">
    <citation type="journal article" date="2019" name="Int. J. Syst. Evol. Microbiol.">
        <title>The Global Catalogue of Microorganisms (GCM) 10K type strain sequencing project: providing services to taxonomists for standard genome sequencing and annotation.</title>
        <authorList>
            <consortium name="The Broad Institute Genomics Platform"/>
            <consortium name="The Broad Institute Genome Sequencing Center for Infectious Disease"/>
            <person name="Wu L."/>
            <person name="Ma J."/>
        </authorList>
    </citation>
    <scope>NUCLEOTIDE SEQUENCE [LARGE SCALE GENOMIC DNA]</scope>
    <source>
        <strain evidence="8 9">JCM 14736</strain>
    </source>
</reference>
<feature type="transmembrane region" description="Helical" evidence="6">
    <location>
        <begin position="368"/>
        <end position="387"/>
    </location>
</feature>
<feature type="transmembrane region" description="Helical" evidence="6">
    <location>
        <begin position="219"/>
        <end position="238"/>
    </location>
</feature>
<feature type="transmembrane region" description="Helical" evidence="6">
    <location>
        <begin position="95"/>
        <end position="116"/>
    </location>
</feature>
<evidence type="ECO:0000256" key="3">
    <source>
        <dbReference type="ARBA" id="ARBA00022692"/>
    </source>
</evidence>
<feature type="transmembrane region" description="Helical" evidence="6">
    <location>
        <begin position="342"/>
        <end position="362"/>
    </location>
</feature>
<protein>
    <submittedName>
        <fullName evidence="8">MFS transporter</fullName>
    </submittedName>
</protein>
<evidence type="ECO:0000313" key="9">
    <source>
        <dbReference type="Proteomes" id="UP001500851"/>
    </source>
</evidence>
<proteinExistence type="predicted"/>
<evidence type="ECO:0000313" key="8">
    <source>
        <dbReference type="EMBL" id="GAA1789617.1"/>
    </source>
</evidence>
<dbReference type="InterPro" id="IPR020846">
    <property type="entry name" value="MFS_dom"/>
</dbReference>
<comment type="subcellular location">
    <subcellularLocation>
        <location evidence="1">Cell membrane</location>
        <topology evidence="1">Multi-pass membrane protein</topology>
    </subcellularLocation>
</comment>
<evidence type="ECO:0000256" key="5">
    <source>
        <dbReference type="ARBA" id="ARBA00023136"/>
    </source>
</evidence>
<feature type="transmembrane region" description="Helical" evidence="6">
    <location>
        <begin position="128"/>
        <end position="150"/>
    </location>
</feature>
<sequence length="392" mass="38776">MPFLVYLLALAVFAQGTSEFMLSGLLPGIATDLGVSVGAAGLLTSGFALGMVVGAPTMAVLARRLPPRWTLSGFLLLFIAAHAVGACAGDFETLFVTRVLAALANAGFLAVTLSTVARAVPPNSRTRALAIILGGTTVALIAGVPAGAVIGDAFGWRSALWAVAGLCLPALIGILLTVPTAVAGGPHGPAAVPKPDARRPAPALRDELAALRRPELRRYILLAALVNGATFCSFTYLAPIVVDGAGMPRGAVPAVLALFGAGSLVGVLLAGRLGDRSGGPLIRIAVPGLLLGWVVLATTLHSAPAVWALVLPLGALSFCAGSVLVARVVGAAEAAPSLGGSFATAALNVGAVIGPAAGGAALSFAGPAGPALVSAAFVLATVVLGGVRRGRS</sequence>
<dbReference type="Pfam" id="PF07690">
    <property type="entry name" value="MFS_1"/>
    <property type="match status" value="1"/>
</dbReference>
<dbReference type="RefSeq" id="WP_344031588.1">
    <property type="nucleotide sequence ID" value="NZ_BAAAOB010000001.1"/>
</dbReference>
<organism evidence="8 9">
    <name type="scientific">Leucobacter iarius</name>
    <dbReference type="NCBI Taxonomy" id="333963"/>
    <lineage>
        <taxon>Bacteria</taxon>
        <taxon>Bacillati</taxon>
        <taxon>Actinomycetota</taxon>
        <taxon>Actinomycetes</taxon>
        <taxon>Micrococcales</taxon>
        <taxon>Microbacteriaceae</taxon>
        <taxon>Leucobacter</taxon>
    </lineage>
</organism>
<feature type="transmembrane region" description="Helical" evidence="6">
    <location>
        <begin position="38"/>
        <end position="62"/>
    </location>
</feature>
<keyword evidence="9" id="KW-1185">Reference proteome</keyword>
<feature type="transmembrane region" description="Helical" evidence="6">
    <location>
        <begin position="250"/>
        <end position="269"/>
    </location>
</feature>
<keyword evidence="5 6" id="KW-0472">Membrane</keyword>
<dbReference type="CDD" id="cd17324">
    <property type="entry name" value="MFS_NepI_like"/>
    <property type="match status" value="1"/>
</dbReference>
<evidence type="ECO:0000256" key="2">
    <source>
        <dbReference type="ARBA" id="ARBA00022475"/>
    </source>
</evidence>
<evidence type="ECO:0000256" key="1">
    <source>
        <dbReference type="ARBA" id="ARBA00004651"/>
    </source>
</evidence>
<dbReference type="PROSITE" id="PS50850">
    <property type="entry name" value="MFS"/>
    <property type="match status" value="1"/>
</dbReference>
<dbReference type="PANTHER" id="PTHR43124:SF3">
    <property type="entry name" value="CHLORAMPHENICOL EFFLUX PUMP RV0191"/>
    <property type="match status" value="1"/>
</dbReference>